<evidence type="ECO:0000313" key="3">
    <source>
        <dbReference type="Proteomes" id="UP000466104"/>
    </source>
</evidence>
<comment type="caution">
    <text evidence="2">The sequence shown here is derived from an EMBL/GenBank/DDBJ whole genome shotgun (WGS) entry which is preliminary data.</text>
</comment>
<dbReference type="RefSeq" id="WP_154562078.1">
    <property type="nucleotide sequence ID" value="NZ_VUMG01000001.1"/>
</dbReference>
<accession>A0A7K0J460</accession>
<organism evidence="2 3">
    <name type="scientific">Cutibacterium porci</name>
    <dbReference type="NCBI Taxonomy" id="2605781"/>
    <lineage>
        <taxon>Bacteria</taxon>
        <taxon>Bacillati</taxon>
        <taxon>Actinomycetota</taxon>
        <taxon>Actinomycetes</taxon>
        <taxon>Propionibacteriales</taxon>
        <taxon>Propionibacteriaceae</taxon>
        <taxon>Cutibacterium</taxon>
    </lineage>
</organism>
<evidence type="ECO:0000256" key="1">
    <source>
        <dbReference type="SAM" id="Phobius"/>
    </source>
</evidence>
<protein>
    <submittedName>
        <fullName evidence="2">Uncharacterized protein</fullName>
    </submittedName>
</protein>
<gene>
    <name evidence="2" type="ORF">FYJ43_01275</name>
</gene>
<proteinExistence type="predicted"/>
<reference evidence="2 3" key="1">
    <citation type="submission" date="2019-08" db="EMBL/GenBank/DDBJ databases">
        <title>In-depth cultivation of the pig gut microbiome towards novel bacterial diversity and tailored functional studies.</title>
        <authorList>
            <person name="Wylensek D."/>
            <person name="Hitch T.C.A."/>
            <person name="Clavel T."/>
        </authorList>
    </citation>
    <scope>NUCLEOTIDE SEQUENCE [LARGE SCALE GENOMIC DNA]</scope>
    <source>
        <strain evidence="2 3">WCA-380-WT-3A</strain>
    </source>
</reference>
<sequence length="71" mass="7454">MTKEVAMKYVNAVASVVLPIMAGISPLIDDKHDERGLSQSTENAILLVGAVSIATVVVTVIKGYVSSNLPK</sequence>
<dbReference type="Proteomes" id="UP000466104">
    <property type="component" value="Unassembled WGS sequence"/>
</dbReference>
<dbReference type="EMBL" id="VUMG01000001">
    <property type="protein sequence ID" value="MSS44714.1"/>
    <property type="molecule type" value="Genomic_DNA"/>
</dbReference>
<keyword evidence="1" id="KW-1133">Transmembrane helix</keyword>
<evidence type="ECO:0000313" key="2">
    <source>
        <dbReference type="EMBL" id="MSS44714.1"/>
    </source>
</evidence>
<keyword evidence="1" id="KW-0812">Transmembrane</keyword>
<keyword evidence="3" id="KW-1185">Reference proteome</keyword>
<keyword evidence="1" id="KW-0472">Membrane</keyword>
<name>A0A7K0J460_9ACTN</name>
<dbReference type="AlphaFoldDB" id="A0A7K0J460"/>
<feature type="transmembrane region" description="Helical" evidence="1">
    <location>
        <begin position="44"/>
        <end position="65"/>
    </location>
</feature>
<feature type="transmembrane region" description="Helical" evidence="1">
    <location>
        <begin position="9"/>
        <end position="28"/>
    </location>
</feature>